<reference evidence="3" key="1">
    <citation type="submission" date="2020-08" db="EMBL/GenBank/DDBJ databases">
        <title>Genome sequencing and assembly of the red palm weevil Rhynchophorus ferrugineus.</title>
        <authorList>
            <person name="Dias G.B."/>
            <person name="Bergman C.M."/>
            <person name="Manee M."/>
        </authorList>
    </citation>
    <scope>NUCLEOTIDE SEQUENCE</scope>
    <source>
        <strain evidence="3">AA-2017</strain>
        <tissue evidence="3">Whole larva</tissue>
    </source>
</reference>
<sequence>MRISIFILLLSVAGLSFGKLGHRHRPRKFGGGLLFKSNRLAQEVLEEPQEETSEAESSVELEPPVQYTETVEAPGEDLELKEPPAPELAENPPEEAEFQGNEESFVETTPFAVPIDFPIIYPDQPIYIEEEAVFPAQVPYSEQTLFPEEEGDDLTNTRIYPSEFAYEPIYITQPREMDHGIVMKAFYAILNLKKQLLFKLEKILRNSLIIIKDLFFKIISILKWFLS</sequence>
<feature type="chain" id="PRO_5032657975" description="DUF4794 domain-containing protein" evidence="2">
    <location>
        <begin position="19"/>
        <end position="227"/>
    </location>
</feature>
<evidence type="ECO:0000256" key="1">
    <source>
        <dbReference type="SAM" id="MobiDB-lite"/>
    </source>
</evidence>
<evidence type="ECO:0000256" key="2">
    <source>
        <dbReference type="SAM" id="SignalP"/>
    </source>
</evidence>
<organism evidence="3 4">
    <name type="scientific">Rhynchophorus ferrugineus</name>
    <name type="common">Red palm weevil</name>
    <name type="synonym">Curculio ferrugineus</name>
    <dbReference type="NCBI Taxonomy" id="354439"/>
    <lineage>
        <taxon>Eukaryota</taxon>
        <taxon>Metazoa</taxon>
        <taxon>Ecdysozoa</taxon>
        <taxon>Arthropoda</taxon>
        <taxon>Hexapoda</taxon>
        <taxon>Insecta</taxon>
        <taxon>Pterygota</taxon>
        <taxon>Neoptera</taxon>
        <taxon>Endopterygota</taxon>
        <taxon>Coleoptera</taxon>
        <taxon>Polyphaga</taxon>
        <taxon>Cucujiformia</taxon>
        <taxon>Curculionidae</taxon>
        <taxon>Dryophthorinae</taxon>
        <taxon>Rhynchophorus</taxon>
    </lineage>
</organism>
<protein>
    <recommendedName>
        <fullName evidence="5">DUF4794 domain-containing protein</fullName>
    </recommendedName>
</protein>
<dbReference type="Proteomes" id="UP000625711">
    <property type="component" value="Unassembled WGS sequence"/>
</dbReference>
<dbReference type="EMBL" id="JAACXV010000383">
    <property type="protein sequence ID" value="KAF7278877.1"/>
    <property type="molecule type" value="Genomic_DNA"/>
</dbReference>
<evidence type="ECO:0000313" key="4">
    <source>
        <dbReference type="Proteomes" id="UP000625711"/>
    </source>
</evidence>
<gene>
    <name evidence="3" type="ORF">GWI33_007884</name>
</gene>
<feature type="region of interest" description="Disordered" evidence="1">
    <location>
        <begin position="72"/>
        <end position="103"/>
    </location>
</feature>
<evidence type="ECO:0008006" key="5">
    <source>
        <dbReference type="Google" id="ProtNLM"/>
    </source>
</evidence>
<proteinExistence type="predicted"/>
<keyword evidence="2" id="KW-0732">Signal</keyword>
<keyword evidence="4" id="KW-1185">Reference proteome</keyword>
<comment type="caution">
    <text evidence="3">The sequence shown here is derived from an EMBL/GenBank/DDBJ whole genome shotgun (WGS) entry which is preliminary data.</text>
</comment>
<accession>A0A834IS45</accession>
<name>A0A834IS45_RHYFE</name>
<dbReference type="AlphaFoldDB" id="A0A834IS45"/>
<feature type="signal peptide" evidence="2">
    <location>
        <begin position="1"/>
        <end position="18"/>
    </location>
</feature>
<evidence type="ECO:0000313" key="3">
    <source>
        <dbReference type="EMBL" id="KAF7278877.1"/>
    </source>
</evidence>